<organism evidence="1 2">
    <name type="scientific">Sulfurospirillum multivorans (strain DM 12446 / JCM 15788 / NBRC 109480)</name>
    <dbReference type="NCBI Taxonomy" id="1150621"/>
    <lineage>
        <taxon>Bacteria</taxon>
        <taxon>Pseudomonadati</taxon>
        <taxon>Campylobacterota</taxon>
        <taxon>Epsilonproteobacteria</taxon>
        <taxon>Campylobacterales</taxon>
        <taxon>Sulfurospirillaceae</taxon>
        <taxon>Sulfurospirillum</taxon>
    </lineage>
</organism>
<dbReference type="EMBL" id="CP007201">
    <property type="protein sequence ID" value="AHJ13047.1"/>
    <property type="molecule type" value="Genomic_DNA"/>
</dbReference>
<proteinExistence type="predicted"/>
<evidence type="ECO:0000313" key="1">
    <source>
        <dbReference type="EMBL" id="AHJ13047.1"/>
    </source>
</evidence>
<gene>
    <name evidence="1" type="ORF">SMUL_1792</name>
</gene>
<reference evidence="1 2" key="1">
    <citation type="journal article" date="2014" name="Environ. Microbiol.">
        <title>Insights into organohalide respiration and the versatile catabolism of Sulfurospirillum multivorans gained from comparative genomics and physiological studies.</title>
        <authorList>
            <person name="Goris T."/>
            <person name="Schubert T."/>
            <person name="Gadkari J."/>
            <person name="Wubet T."/>
            <person name="Tarkka M."/>
            <person name="Buscot F."/>
            <person name="Adrian L."/>
            <person name="Diekert G."/>
        </authorList>
    </citation>
    <scope>NUCLEOTIDE SEQUENCE [LARGE SCALE GENOMIC DNA]</scope>
    <source>
        <strain evidence="2">DM 12446 / JCM 15788 / NBRC 109480</strain>
    </source>
</reference>
<dbReference type="Proteomes" id="UP000019322">
    <property type="component" value="Chromosome"/>
</dbReference>
<name>A0AA86E2T0_SULMK</name>
<protein>
    <submittedName>
        <fullName evidence="1">Uncharacterized protein</fullName>
    </submittedName>
</protein>
<evidence type="ECO:0000313" key="2">
    <source>
        <dbReference type="Proteomes" id="UP000019322"/>
    </source>
</evidence>
<dbReference type="KEGG" id="smul:SMUL_1792"/>
<accession>A0AA86E2T0</accession>
<dbReference type="AlphaFoldDB" id="A0AA86E2T0"/>
<sequence>MIKYAYKNKFHYIVIEQEMFNLSRHSIHILKEISLQFNEWRYFVKLLHSKNLVLLEIAETIFDEKRSLKLEKVVWALLEIALQKDSKLVQVYLEYHAHVCFSQYWIHQYAYFEYHGFNVQNRDFFRGKIDKGITSFNQYIDNIIDNGFTDNSDIM</sequence>
<dbReference type="RefSeq" id="WP_025344918.1">
    <property type="nucleotide sequence ID" value="NZ_CP007201.1"/>
</dbReference>